<comment type="cofactor">
    <cofactor evidence="1">
        <name>pyridoxal 5'-phosphate</name>
        <dbReference type="ChEBI" id="CHEBI:597326"/>
    </cofactor>
</comment>
<feature type="domain" description="Aminotransferase class I/classII large" evidence="6">
    <location>
        <begin position="25"/>
        <end position="258"/>
    </location>
</feature>
<dbReference type="GO" id="GO:0006532">
    <property type="term" value="P:aspartate biosynthetic process"/>
    <property type="evidence" value="ECO:0007669"/>
    <property type="project" value="TreeGrafter"/>
</dbReference>
<evidence type="ECO:0000256" key="4">
    <source>
        <dbReference type="ARBA" id="ARBA00022679"/>
    </source>
</evidence>
<evidence type="ECO:0000259" key="6">
    <source>
        <dbReference type="Pfam" id="PF00155"/>
    </source>
</evidence>
<dbReference type="PRINTS" id="PR00799">
    <property type="entry name" value="TRANSAMINASE"/>
</dbReference>
<evidence type="ECO:0000256" key="1">
    <source>
        <dbReference type="ARBA" id="ARBA00001933"/>
    </source>
</evidence>
<dbReference type="GO" id="GO:0004069">
    <property type="term" value="F:L-aspartate:2-oxoglutarate aminotransferase activity"/>
    <property type="evidence" value="ECO:0007669"/>
    <property type="project" value="TreeGrafter"/>
</dbReference>
<reference evidence="8" key="3">
    <citation type="submission" date="2025-08" db="UniProtKB">
        <authorList>
            <consortium name="RefSeq"/>
        </authorList>
    </citation>
    <scope>IDENTIFICATION</scope>
    <source>
        <strain evidence="8">CBS 342.82</strain>
    </source>
</reference>
<dbReference type="GO" id="GO:0030170">
    <property type="term" value="F:pyridoxal phosphate binding"/>
    <property type="evidence" value="ECO:0007669"/>
    <property type="project" value="InterPro"/>
</dbReference>
<evidence type="ECO:0000256" key="3">
    <source>
        <dbReference type="ARBA" id="ARBA00022576"/>
    </source>
</evidence>
<dbReference type="CDD" id="cd00609">
    <property type="entry name" value="AAT_like"/>
    <property type="match status" value="1"/>
</dbReference>
<sequence length="259" mass="28761">MQALGASGALHMGAKFLRAHYEPYLSRAESKVYIPLETWTNHPNVFQSVGFTTASLPWYNEERRAFDLTLFQSEIVKIPSQSIVVLQISANNPTGCDPSVDEWRQIALTFKSCGHFAFLDLAYPGFVSGCFVTDALPLRIFVDTGVPLATATTYGKAFGLYGERVGHLCFTLPDAHTAQRAEQQMKLLARAETGAQPRFGAALVALILGNKELKACWEKDIRRLAQDLDSRRKNLKESLVRAGAPGNWDFITNQRGMFT</sequence>
<dbReference type="InterPro" id="IPR000796">
    <property type="entry name" value="Asp_trans"/>
</dbReference>
<evidence type="ECO:0000256" key="5">
    <source>
        <dbReference type="ARBA" id="ARBA00022898"/>
    </source>
</evidence>
<dbReference type="GeneID" id="54362408"/>
<dbReference type="SUPFAM" id="SSF53383">
    <property type="entry name" value="PLP-dependent transferases"/>
    <property type="match status" value="1"/>
</dbReference>
<proteinExistence type="predicted"/>
<keyword evidence="7" id="KW-1185">Reference proteome</keyword>
<reference evidence="8" key="2">
    <citation type="submission" date="2020-04" db="EMBL/GenBank/DDBJ databases">
        <authorList>
            <consortium name="NCBI Genome Project"/>
        </authorList>
    </citation>
    <scope>NUCLEOTIDE SEQUENCE</scope>
    <source>
        <strain evidence="8">CBS 342.82</strain>
    </source>
</reference>
<dbReference type="Gene3D" id="3.40.640.10">
    <property type="entry name" value="Type I PLP-dependent aspartate aminotransferase-like (Major domain)"/>
    <property type="match status" value="1"/>
</dbReference>
<dbReference type="InterPro" id="IPR004839">
    <property type="entry name" value="Aminotransferase_I/II_large"/>
</dbReference>
<gene>
    <name evidence="8" type="ORF">K489DRAFT_379270</name>
</gene>
<dbReference type="InterPro" id="IPR015424">
    <property type="entry name" value="PyrdxlP-dep_Trfase"/>
</dbReference>
<comment type="subunit">
    <text evidence="2">Homodimer.</text>
</comment>
<dbReference type="OrthoDB" id="6752799at2759"/>
<dbReference type="PANTHER" id="PTHR11879">
    <property type="entry name" value="ASPARTATE AMINOTRANSFERASE"/>
    <property type="match status" value="1"/>
</dbReference>
<dbReference type="PANTHER" id="PTHR11879:SF55">
    <property type="entry name" value="GLUTAMATE OXALOACETATE TRANSAMINASE 1, ISOFORM B"/>
    <property type="match status" value="1"/>
</dbReference>
<evidence type="ECO:0000313" key="7">
    <source>
        <dbReference type="Proteomes" id="UP000504637"/>
    </source>
</evidence>
<keyword evidence="4 8" id="KW-0808">Transferase</keyword>
<name>A0A6J3M5G3_9PEZI</name>
<protein>
    <submittedName>
        <fullName evidence="8">PLP-dependent transferase</fullName>
    </submittedName>
</protein>
<evidence type="ECO:0000313" key="8">
    <source>
        <dbReference type="RefSeq" id="XP_033460326.1"/>
    </source>
</evidence>
<accession>A0A6J3M5G3</accession>
<keyword evidence="3" id="KW-0032">Aminotransferase</keyword>
<keyword evidence="5" id="KW-0663">Pyridoxal phosphate</keyword>
<dbReference type="Pfam" id="PF00155">
    <property type="entry name" value="Aminotran_1_2"/>
    <property type="match status" value="1"/>
</dbReference>
<dbReference type="RefSeq" id="XP_033460326.1">
    <property type="nucleotide sequence ID" value="XM_033604608.1"/>
</dbReference>
<evidence type="ECO:0000256" key="2">
    <source>
        <dbReference type="ARBA" id="ARBA00011738"/>
    </source>
</evidence>
<dbReference type="Proteomes" id="UP000504637">
    <property type="component" value="Unplaced"/>
</dbReference>
<organism evidence="8">
    <name type="scientific">Dissoconium aciculare CBS 342.82</name>
    <dbReference type="NCBI Taxonomy" id="1314786"/>
    <lineage>
        <taxon>Eukaryota</taxon>
        <taxon>Fungi</taxon>
        <taxon>Dikarya</taxon>
        <taxon>Ascomycota</taxon>
        <taxon>Pezizomycotina</taxon>
        <taxon>Dothideomycetes</taxon>
        <taxon>Dothideomycetidae</taxon>
        <taxon>Mycosphaerellales</taxon>
        <taxon>Dissoconiaceae</taxon>
        <taxon>Dissoconium</taxon>
    </lineage>
</organism>
<reference evidence="8" key="1">
    <citation type="submission" date="2020-01" db="EMBL/GenBank/DDBJ databases">
        <authorList>
            <consortium name="DOE Joint Genome Institute"/>
            <person name="Haridas S."/>
            <person name="Albert R."/>
            <person name="Binder M."/>
            <person name="Bloem J."/>
            <person name="Labutti K."/>
            <person name="Salamov A."/>
            <person name="Andreopoulos B."/>
            <person name="Baker S.E."/>
            <person name="Barry K."/>
            <person name="Bills G."/>
            <person name="Bluhm B.H."/>
            <person name="Cannon C."/>
            <person name="Castanera R."/>
            <person name="Culley D.E."/>
            <person name="Daum C."/>
            <person name="Ezra D."/>
            <person name="Gonzalez J.B."/>
            <person name="Henrissat B."/>
            <person name="Kuo A."/>
            <person name="Liang C."/>
            <person name="Lipzen A."/>
            <person name="Lutzoni F."/>
            <person name="Magnuson J."/>
            <person name="Mondo S."/>
            <person name="Nolan M."/>
            <person name="Ohm R."/>
            <person name="Pangilinan J."/>
            <person name="Park H.-J."/>
            <person name="Ramirez L."/>
            <person name="Alfaro M."/>
            <person name="Sun H."/>
            <person name="Tritt A."/>
            <person name="Yoshinaga Y."/>
            <person name="Zwiers L.-H."/>
            <person name="Turgeon B.G."/>
            <person name="Goodwin S.B."/>
            <person name="Spatafora J.W."/>
            <person name="Crous P.W."/>
            <person name="Grigoriev I.V."/>
        </authorList>
    </citation>
    <scope>NUCLEOTIDE SEQUENCE</scope>
    <source>
        <strain evidence="8">CBS 342.82</strain>
    </source>
</reference>
<dbReference type="InterPro" id="IPR015421">
    <property type="entry name" value="PyrdxlP-dep_Trfase_major"/>
</dbReference>
<dbReference type="GO" id="GO:0005829">
    <property type="term" value="C:cytosol"/>
    <property type="evidence" value="ECO:0007669"/>
    <property type="project" value="TreeGrafter"/>
</dbReference>
<dbReference type="AlphaFoldDB" id="A0A6J3M5G3"/>